<feature type="domain" description="WLM" evidence="1">
    <location>
        <begin position="83"/>
        <end position="144"/>
    </location>
</feature>
<reference evidence="2" key="1">
    <citation type="journal article" date="2020" name="Nature">
        <title>Giant virus diversity and host interactions through global metagenomics.</title>
        <authorList>
            <person name="Schulz F."/>
            <person name="Roux S."/>
            <person name="Paez-Espino D."/>
            <person name="Jungbluth S."/>
            <person name="Walsh D.A."/>
            <person name="Denef V.J."/>
            <person name="McMahon K.D."/>
            <person name="Konstantinidis K.T."/>
            <person name="Eloe-Fadrosh E.A."/>
            <person name="Kyrpides N.C."/>
            <person name="Woyke T."/>
        </authorList>
    </citation>
    <scope>NUCLEOTIDE SEQUENCE</scope>
    <source>
        <strain evidence="2">GVMAG-S-1035231-58</strain>
    </source>
</reference>
<accession>A0A6C0M425</accession>
<organism evidence="2">
    <name type="scientific">viral metagenome</name>
    <dbReference type="NCBI Taxonomy" id="1070528"/>
    <lineage>
        <taxon>unclassified sequences</taxon>
        <taxon>metagenomes</taxon>
        <taxon>organismal metagenomes</taxon>
    </lineage>
</organism>
<dbReference type="Pfam" id="PF08325">
    <property type="entry name" value="WLM"/>
    <property type="match status" value="1"/>
</dbReference>
<sequence length="169" mass="19257">MGNTVSVIGSDGNTYEMQNLPDKDKAVELMVQIRQRLEKLKEWYEGTPSLASDPPVARFLTNYKPDAFVENDVKSTDTSYSENKGQRIVVCLRDKTKPGYPLIDINTIMFVMLHEMGHLMTETIGHTPEFWSNFKRILDDATKLGLYTSVNYARQPTPYCGMMITDTPH</sequence>
<dbReference type="EMBL" id="MN740639">
    <property type="protein sequence ID" value="QHU36544.1"/>
    <property type="molecule type" value="Genomic_DNA"/>
</dbReference>
<evidence type="ECO:0000313" key="2">
    <source>
        <dbReference type="EMBL" id="QHU36544.1"/>
    </source>
</evidence>
<dbReference type="InterPro" id="IPR013536">
    <property type="entry name" value="WLM_dom"/>
</dbReference>
<dbReference type="AlphaFoldDB" id="A0A6C0M425"/>
<proteinExistence type="predicted"/>
<protein>
    <recommendedName>
        <fullName evidence="1">WLM domain-containing protein</fullName>
    </recommendedName>
</protein>
<dbReference type="Gene3D" id="3.30.2010.10">
    <property type="entry name" value="Metalloproteases ('zincins'), catalytic domain"/>
    <property type="match status" value="1"/>
</dbReference>
<name>A0A6C0M425_9ZZZZ</name>
<evidence type="ECO:0000259" key="1">
    <source>
        <dbReference type="Pfam" id="PF08325"/>
    </source>
</evidence>